<feature type="compositionally biased region" description="Polar residues" evidence="4">
    <location>
        <begin position="470"/>
        <end position="479"/>
    </location>
</feature>
<evidence type="ECO:0000256" key="4">
    <source>
        <dbReference type="SAM" id="MobiDB-lite"/>
    </source>
</evidence>
<reference evidence="6" key="2">
    <citation type="submission" date="2025-09" db="UniProtKB">
        <authorList>
            <consortium name="Ensembl"/>
        </authorList>
    </citation>
    <scope>IDENTIFICATION</scope>
</reference>
<dbReference type="GO" id="GO:0010506">
    <property type="term" value="P:regulation of autophagy"/>
    <property type="evidence" value="ECO:0007669"/>
    <property type="project" value="TreeGrafter"/>
</dbReference>
<dbReference type="Ensembl" id="ENSEBUT00000003690.1">
    <property type="protein sequence ID" value="ENSEBUP00000003322.1"/>
    <property type="gene ID" value="ENSEBUG00000002426.1"/>
</dbReference>
<feature type="compositionally biased region" description="Basic and acidic residues" evidence="4">
    <location>
        <begin position="36"/>
        <end position="50"/>
    </location>
</feature>
<evidence type="ECO:0000313" key="6">
    <source>
        <dbReference type="Ensembl" id="ENSEBUP00000003322.1"/>
    </source>
</evidence>
<keyword evidence="7" id="KW-1185">Reference proteome</keyword>
<dbReference type="SUPFAM" id="SSF51045">
    <property type="entry name" value="WW domain"/>
    <property type="match status" value="1"/>
</dbReference>
<keyword evidence="2" id="KW-0156">Chromatin regulator</keyword>
<evidence type="ECO:0000256" key="1">
    <source>
        <dbReference type="ARBA" id="ARBA00004123"/>
    </source>
</evidence>
<dbReference type="PANTHER" id="PTHR15911">
    <property type="entry name" value="WW DOMAIN-CONTAINING ADAPTER PROTEIN WITH COILED-COIL"/>
    <property type="match status" value="1"/>
</dbReference>
<feature type="compositionally biased region" description="Polar residues" evidence="4">
    <location>
        <begin position="405"/>
        <end position="429"/>
    </location>
</feature>
<dbReference type="PROSITE" id="PS50020">
    <property type="entry name" value="WW_DOMAIN_2"/>
    <property type="match status" value="1"/>
</dbReference>
<feature type="region of interest" description="Disordered" evidence="4">
    <location>
        <begin position="242"/>
        <end position="337"/>
    </location>
</feature>
<dbReference type="Pfam" id="PF00397">
    <property type="entry name" value="WW"/>
    <property type="match status" value="1"/>
</dbReference>
<dbReference type="InterPro" id="IPR001202">
    <property type="entry name" value="WW_dom"/>
</dbReference>
<accession>A0A8C4NAS0</accession>
<name>A0A8C4NAS0_EPTBU</name>
<dbReference type="GO" id="GO:0000993">
    <property type="term" value="F:RNA polymerase II complex binding"/>
    <property type="evidence" value="ECO:0007669"/>
    <property type="project" value="TreeGrafter"/>
</dbReference>
<dbReference type="InterPro" id="IPR036020">
    <property type="entry name" value="WW_dom_sf"/>
</dbReference>
<dbReference type="PROSITE" id="PS01159">
    <property type="entry name" value="WW_DOMAIN_1"/>
    <property type="match status" value="1"/>
</dbReference>
<evidence type="ECO:0000256" key="3">
    <source>
        <dbReference type="ARBA" id="ARBA00023242"/>
    </source>
</evidence>
<comment type="subcellular location">
    <subcellularLocation>
        <location evidence="1">Nucleus</location>
    </subcellularLocation>
</comment>
<evidence type="ECO:0000256" key="2">
    <source>
        <dbReference type="ARBA" id="ARBA00022853"/>
    </source>
</evidence>
<protein>
    <submittedName>
        <fullName evidence="6">WW domain containing adaptor with coiled-coil a</fullName>
    </submittedName>
</protein>
<feature type="compositionally biased region" description="Basic and acidic residues" evidence="4">
    <location>
        <begin position="13"/>
        <end position="22"/>
    </location>
</feature>
<dbReference type="SMART" id="SM00456">
    <property type="entry name" value="WW"/>
    <property type="match status" value="1"/>
</dbReference>
<dbReference type="GO" id="GO:1904263">
    <property type="term" value="P:positive regulation of TORC1 signaling"/>
    <property type="evidence" value="ECO:0007669"/>
    <property type="project" value="TreeGrafter"/>
</dbReference>
<feature type="region of interest" description="Disordered" evidence="4">
    <location>
        <begin position="389"/>
        <end position="429"/>
    </location>
</feature>
<dbReference type="GeneTree" id="ENSGT00440000037780"/>
<reference evidence="6" key="1">
    <citation type="submission" date="2025-08" db="UniProtKB">
        <authorList>
            <consortium name="Ensembl"/>
        </authorList>
    </citation>
    <scope>IDENTIFICATION</scope>
</reference>
<dbReference type="Proteomes" id="UP000694388">
    <property type="component" value="Unplaced"/>
</dbReference>
<dbReference type="GO" id="GO:0003682">
    <property type="term" value="F:chromatin binding"/>
    <property type="evidence" value="ECO:0007669"/>
    <property type="project" value="TreeGrafter"/>
</dbReference>
<dbReference type="GO" id="GO:0006325">
    <property type="term" value="P:chromatin organization"/>
    <property type="evidence" value="ECO:0007669"/>
    <property type="project" value="UniProtKB-KW"/>
</dbReference>
<feature type="region of interest" description="Disordered" evidence="4">
    <location>
        <begin position="1"/>
        <end position="131"/>
    </location>
</feature>
<dbReference type="AlphaFoldDB" id="A0A8C4NAS0"/>
<dbReference type="Gene3D" id="2.20.70.10">
    <property type="match status" value="1"/>
</dbReference>
<feature type="domain" description="WW" evidence="5">
    <location>
        <begin position="118"/>
        <end position="151"/>
    </location>
</feature>
<feature type="compositionally biased region" description="Low complexity" evidence="4">
    <location>
        <begin position="309"/>
        <end position="322"/>
    </location>
</feature>
<feature type="compositionally biased region" description="Low complexity" evidence="4">
    <location>
        <begin position="389"/>
        <end position="404"/>
    </location>
</feature>
<sequence length="640" mass="69961">MVMYARKQPRLNDGYHERRESHGYQSGSKYPSKSQESTDTRNDKMRDSRDSSPASKLPRRSSSPIKEGAGFKGSLLQTQKSKEKSRGENVDTSYQNHSRTSSNSHHTEPHRNQAAQGQEPADPWSEHISSSGKKYYYNCRTEVSQWEKPREWIEREQRQREAAGKAPVANSFPRDRDYRREAMQVQQNVSNRCVGDGKQSAVPVHTVLSQTSRHNDRDYRLLRGDTTVVSGTAPSQVTPISLKANPVSLGGSTTSPVSSSPFGLSSEQVKKISDANGALPLPRPQASHSTGLLPRPEKREATAEKPLTSSSASAPSPSAASSRLTPGQAATPSQVGVALPSQDPAVLRQILPGLQTSPQLSPSLERLQEAFTQTISKILLAAAPNLLPQPKQTSQQAHQQSQSPMSLASDASSPHSHISPRMSTPQTNVGTLKTHANLCQTKGLTPSKVTAGGQSSQPVTTTMERPHQLSPESPNSQRHSGLCTSGTGGTSTAFPSSVAGTATVSTPSSSSTNTLNLPLPSLCSLSPSLAAYFDENLVKHVQGWPAENTEKQKEHIFWLLEAESEIILFELRLLMEAQKLQEESHNNSTQILDTCTDLKNARSLVRVCEIQATLREQRILFLHQQIKELEKLKNQNSFMV</sequence>
<organism evidence="6 7">
    <name type="scientific">Eptatretus burgeri</name>
    <name type="common">Inshore hagfish</name>
    <dbReference type="NCBI Taxonomy" id="7764"/>
    <lineage>
        <taxon>Eukaryota</taxon>
        <taxon>Metazoa</taxon>
        <taxon>Chordata</taxon>
        <taxon>Craniata</taxon>
        <taxon>Vertebrata</taxon>
        <taxon>Cyclostomata</taxon>
        <taxon>Myxini</taxon>
        <taxon>Myxiniformes</taxon>
        <taxon>Myxinidae</taxon>
        <taxon>Eptatretinae</taxon>
        <taxon>Eptatretus</taxon>
    </lineage>
</organism>
<feature type="compositionally biased region" description="Polar residues" evidence="4">
    <location>
        <begin position="323"/>
        <end position="334"/>
    </location>
</feature>
<evidence type="ECO:0000313" key="7">
    <source>
        <dbReference type="Proteomes" id="UP000694388"/>
    </source>
</evidence>
<evidence type="ECO:0000259" key="5">
    <source>
        <dbReference type="PROSITE" id="PS50020"/>
    </source>
</evidence>
<feature type="region of interest" description="Disordered" evidence="4">
    <location>
        <begin position="157"/>
        <end position="177"/>
    </location>
</feature>
<feature type="compositionally biased region" description="Polar residues" evidence="4">
    <location>
        <begin position="23"/>
        <end position="35"/>
    </location>
</feature>
<feature type="region of interest" description="Disordered" evidence="4">
    <location>
        <begin position="443"/>
        <end position="514"/>
    </location>
</feature>
<feature type="compositionally biased region" description="Basic and acidic residues" evidence="4">
    <location>
        <begin position="80"/>
        <end position="89"/>
    </location>
</feature>
<feature type="compositionally biased region" description="Low complexity" evidence="4">
    <location>
        <begin position="247"/>
        <end position="266"/>
    </location>
</feature>
<feature type="compositionally biased region" description="Low complexity" evidence="4">
    <location>
        <begin position="480"/>
        <end position="514"/>
    </location>
</feature>
<proteinExistence type="predicted"/>
<dbReference type="PANTHER" id="PTHR15911:SF6">
    <property type="entry name" value="WW DOMAIN-CONTAINING ADAPTER PROTEIN WITH COILED-COIL"/>
    <property type="match status" value="1"/>
</dbReference>
<dbReference type="CDD" id="cd00201">
    <property type="entry name" value="WW"/>
    <property type="match status" value="1"/>
</dbReference>
<feature type="compositionally biased region" description="Polar residues" evidence="4">
    <location>
        <begin position="443"/>
        <end position="463"/>
    </location>
</feature>
<dbReference type="GO" id="GO:0005634">
    <property type="term" value="C:nucleus"/>
    <property type="evidence" value="ECO:0007669"/>
    <property type="project" value="UniProtKB-SubCell"/>
</dbReference>
<dbReference type="InterPro" id="IPR038867">
    <property type="entry name" value="WAC"/>
</dbReference>
<keyword evidence="3" id="KW-0539">Nucleus</keyword>